<gene>
    <name evidence="1" type="primary">P0652A05.23</name>
</gene>
<name>Q69UE3_ORYSJ</name>
<dbReference type="EMBL" id="AP004571">
    <property type="protein sequence ID" value="BAD33126.1"/>
    <property type="molecule type" value="Genomic_DNA"/>
</dbReference>
<reference evidence="2" key="1">
    <citation type="journal article" date="2005" name="Nature">
        <title>The map-based sequence of the rice genome.</title>
        <authorList>
            <consortium name="International rice genome sequencing project (IRGSP)"/>
            <person name="Matsumoto T."/>
            <person name="Wu J."/>
            <person name="Kanamori H."/>
            <person name="Katayose Y."/>
            <person name="Fujisawa M."/>
            <person name="Namiki N."/>
            <person name="Mizuno H."/>
            <person name="Yamamoto K."/>
            <person name="Antonio B.A."/>
            <person name="Baba T."/>
            <person name="Sakata K."/>
            <person name="Nagamura Y."/>
            <person name="Aoki H."/>
            <person name="Arikawa K."/>
            <person name="Arita K."/>
            <person name="Bito T."/>
            <person name="Chiden Y."/>
            <person name="Fujitsuka N."/>
            <person name="Fukunaka R."/>
            <person name="Hamada M."/>
            <person name="Harada C."/>
            <person name="Hayashi A."/>
            <person name="Hijishita S."/>
            <person name="Honda M."/>
            <person name="Hosokawa S."/>
            <person name="Ichikawa Y."/>
            <person name="Idonuma A."/>
            <person name="Iijima M."/>
            <person name="Ikeda M."/>
            <person name="Ikeno M."/>
            <person name="Ito K."/>
            <person name="Ito S."/>
            <person name="Ito T."/>
            <person name="Ito Y."/>
            <person name="Ito Y."/>
            <person name="Iwabuchi A."/>
            <person name="Kamiya K."/>
            <person name="Karasawa W."/>
            <person name="Kurita K."/>
            <person name="Katagiri S."/>
            <person name="Kikuta A."/>
            <person name="Kobayashi H."/>
            <person name="Kobayashi N."/>
            <person name="Machita K."/>
            <person name="Maehara T."/>
            <person name="Masukawa M."/>
            <person name="Mizubayashi T."/>
            <person name="Mukai Y."/>
            <person name="Nagasaki H."/>
            <person name="Nagata Y."/>
            <person name="Naito S."/>
            <person name="Nakashima M."/>
            <person name="Nakama Y."/>
            <person name="Nakamichi Y."/>
            <person name="Nakamura M."/>
            <person name="Meguro A."/>
            <person name="Negishi M."/>
            <person name="Ohta I."/>
            <person name="Ohta T."/>
            <person name="Okamoto M."/>
            <person name="Ono N."/>
            <person name="Saji S."/>
            <person name="Sakaguchi M."/>
            <person name="Sakai K."/>
            <person name="Shibata M."/>
            <person name="Shimokawa T."/>
            <person name="Song J."/>
            <person name="Takazaki Y."/>
            <person name="Terasawa K."/>
            <person name="Tsugane M."/>
            <person name="Tsuji K."/>
            <person name="Ueda S."/>
            <person name="Waki K."/>
            <person name="Yamagata H."/>
            <person name="Yamamoto M."/>
            <person name="Yamamoto S."/>
            <person name="Yamane H."/>
            <person name="Yoshiki S."/>
            <person name="Yoshihara R."/>
            <person name="Yukawa K."/>
            <person name="Zhong H."/>
            <person name="Yano M."/>
            <person name="Yuan Q."/>
            <person name="Ouyang S."/>
            <person name="Liu J."/>
            <person name="Jones K.M."/>
            <person name="Gansberger K."/>
            <person name="Moffat K."/>
            <person name="Hill J."/>
            <person name="Bera J."/>
            <person name="Fadrosh D."/>
            <person name="Jin S."/>
            <person name="Johri S."/>
            <person name="Kim M."/>
            <person name="Overton L."/>
            <person name="Reardon M."/>
            <person name="Tsitrin T."/>
            <person name="Vuong H."/>
            <person name="Weaver B."/>
            <person name="Ciecko A."/>
            <person name="Tallon L."/>
            <person name="Jackson J."/>
            <person name="Pai G."/>
            <person name="Aken S.V."/>
            <person name="Utterback T."/>
            <person name="Reidmuller S."/>
            <person name="Feldblyum T."/>
            <person name="Hsiao J."/>
            <person name="Zismann V."/>
            <person name="Iobst S."/>
            <person name="de Vazeille A.R."/>
            <person name="Buell C.R."/>
            <person name="Ying K."/>
            <person name="Li Y."/>
            <person name="Lu T."/>
            <person name="Huang Y."/>
            <person name="Zhao Q."/>
            <person name="Feng Q."/>
            <person name="Zhang L."/>
            <person name="Zhu J."/>
            <person name="Weng Q."/>
            <person name="Mu J."/>
            <person name="Lu Y."/>
            <person name="Fan D."/>
            <person name="Liu Y."/>
            <person name="Guan J."/>
            <person name="Zhang Y."/>
            <person name="Yu S."/>
            <person name="Liu X."/>
            <person name="Zhang Y."/>
            <person name="Hong G."/>
            <person name="Han B."/>
            <person name="Choisne N."/>
            <person name="Demange N."/>
            <person name="Orjeda G."/>
            <person name="Samain S."/>
            <person name="Cattolico L."/>
            <person name="Pelletier E."/>
            <person name="Couloux A."/>
            <person name="Segurens B."/>
            <person name="Wincker P."/>
            <person name="D'Hont A."/>
            <person name="Scarpelli C."/>
            <person name="Weissenbach J."/>
            <person name="Salanoubat M."/>
            <person name="Quetier F."/>
            <person name="Yu Y."/>
            <person name="Kim H.R."/>
            <person name="Rambo T."/>
            <person name="Currie J."/>
            <person name="Collura K."/>
            <person name="Luo M."/>
            <person name="Yang T."/>
            <person name="Ammiraju J.S.S."/>
            <person name="Engler F."/>
            <person name="Soderlund C."/>
            <person name="Wing R.A."/>
            <person name="Palmer L.E."/>
            <person name="de la Bastide M."/>
            <person name="Spiegel L."/>
            <person name="Nascimento L."/>
            <person name="Zutavern T."/>
            <person name="O'Shaughnessy A."/>
            <person name="Dike S."/>
            <person name="Dedhia N."/>
            <person name="Preston R."/>
            <person name="Balija V."/>
            <person name="McCombie W.R."/>
            <person name="Chow T."/>
            <person name="Chen H."/>
            <person name="Chung M."/>
            <person name="Chen C."/>
            <person name="Shaw J."/>
            <person name="Wu H."/>
            <person name="Hsiao K."/>
            <person name="Chao Y."/>
            <person name="Chu M."/>
            <person name="Cheng C."/>
            <person name="Hour A."/>
            <person name="Lee P."/>
            <person name="Lin S."/>
            <person name="Lin Y."/>
            <person name="Liou J."/>
            <person name="Liu S."/>
            <person name="Hsing Y."/>
            <person name="Raghuvanshi S."/>
            <person name="Mohanty A."/>
            <person name="Bharti A.K."/>
            <person name="Gaur A."/>
            <person name="Gupta V."/>
            <person name="Kumar D."/>
            <person name="Ravi V."/>
            <person name="Vij S."/>
            <person name="Kapur A."/>
            <person name="Khurana P."/>
            <person name="Khurana P."/>
            <person name="Khurana J.P."/>
            <person name="Tyagi A.K."/>
            <person name="Gaikwad K."/>
            <person name="Singh A."/>
            <person name="Dalal V."/>
            <person name="Srivastava S."/>
            <person name="Dixit A."/>
            <person name="Pal A.K."/>
            <person name="Ghazi I.A."/>
            <person name="Yadav M."/>
            <person name="Pandit A."/>
            <person name="Bhargava A."/>
            <person name="Sureshbabu K."/>
            <person name="Batra K."/>
            <person name="Sharma T.R."/>
            <person name="Mohapatra T."/>
            <person name="Singh N.K."/>
            <person name="Messing J."/>
            <person name="Nelson A.B."/>
            <person name="Fuks G."/>
            <person name="Kavchok S."/>
            <person name="Keizer G."/>
            <person name="Linton E."/>
            <person name="Llaca V."/>
            <person name="Song R."/>
            <person name="Tanyolac B."/>
            <person name="Young S."/>
            <person name="Ho-Il K."/>
            <person name="Hahn J.H."/>
            <person name="Sangsakoo G."/>
            <person name="Vanavichit A."/>
            <person name="de Mattos Luiz.A.T."/>
            <person name="Zimmer P.D."/>
            <person name="Malone G."/>
            <person name="Dellagostin O."/>
            <person name="de Oliveira A.C."/>
            <person name="Bevan M."/>
            <person name="Bancroft I."/>
            <person name="Minx P."/>
            <person name="Cordum H."/>
            <person name="Wilson R."/>
            <person name="Cheng Z."/>
            <person name="Jin W."/>
            <person name="Jiang J."/>
            <person name="Leong S.A."/>
            <person name="Iwama H."/>
            <person name="Gojobori T."/>
            <person name="Itoh T."/>
            <person name="Niimura Y."/>
            <person name="Fujii Y."/>
            <person name="Habara T."/>
            <person name="Sakai H."/>
            <person name="Sato Y."/>
            <person name="Wilson G."/>
            <person name="Kumar K."/>
            <person name="McCouch S."/>
            <person name="Juretic N."/>
            <person name="Hoen D."/>
            <person name="Wright S."/>
            <person name="Bruskiewich R."/>
            <person name="Bureau T."/>
            <person name="Miyao A."/>
            <person name="Hirochika H."/>
            <person name="Nishikawa T."/>
            <person name="Kadowaki K."/>
            <person name="Sugiura M."/>
            <person name="Burr B."/>
            <person name="Sasaki T."/>
        </authorList>
    </citation>
    <scope>NUCLEOTIDE SEQUENCE [LARGE SCALE GENOMIC DNA]</scope>
    <source>
        <strain evidence="2">cv. Nipponbare</strain>
    </source>
</reference>
<reference evidence="2" key="2">
    <citation type="journal article" date="2008" name="Nucleic Acids Res.">
        <title>The rice annotation project database (RAP-DB): 2008 update.</title>
        <authorList>
            <consortium name="The rice annotation project (RAP)"/>
        </authorList>
    </citation>
    <scope>GENOME REANNOTATION</scope>
    <source>
        <strain evidence="2">cv. Nipponbare</strain>
    </source>
</reference>
<dbReference type="AlphaFoldDB" id="Q69UE3"/>
<organism evidence="1 2">
    <name type="scientific">Oryza sativa subsp. japonica</name>
    <name type="common">Rice</name>
    <dbReference type="NCBI Taxonomy" id="39947"/>
    <lineage>
        <taxon>Eukaryota</taxon>
        <taxon>Viridiplantae</taxon>
        <taxon>Streptophyta</taxon>
        <taxon>Embryophyta</taxon>
        <taxon>Tracheophyta</taxon>
        <taxon>Spermatophyta</taxon>
        <taxon>Magnoliopsida</taxon>
        <taxon>Liliopsida</taxon>
        <taxon>Poales</taxon>
        <taxon>Poaceae</taxon>
        <taxon>BOP clade</taxon>
        <taxon>Oryzoideae</taxon>
        <taxon>Oryzeae</taxon>
        <taxon>Oryzinae</taxon>
        <taxon>Oryza</taxon>
        <taxon>Oryza sativa</taxon>
    </lineage>
</organism>
<accession>Q69UE3</accession>
<dbReference type="Proteomes" id="UP000000763">
    <property type="component" value="Chromosome 6"/>
</dbReference>
<proteinExistence type="predicted"/>
<protein>
    <submittedName>
        <fullName evidence="1">Uncharacterized protein</fullName>
    </submittedName>
</protein>
<sequence>MGLFGSTFCSSAVTVLYSEASTEAAGKGGDGKREPEWWRRRWLTRQQRAGASFPIAIDLDLGVSACVMAAVFEDAVHEPSPAIRPTPTMLHGEGLHRHHGGDTLWRVCSLAPSPPLSALNVSRQITGTLTDLTLRAIMWECGFRWREEFLETLGEAQKKATRFGVADLFLSSRLLPAVGSRSGDGRWELTRELAGAVVEVGWS</sequence>
<evidence type="ECO:0000313" key="2">
    <source>
        <dbReference type="Proteomes" id="UP000000763"/>
    </source>
</evidence>
<evidence type="ECO:0000313" key="1">
    <source>
        <dbReference type="EMBL" id="BAD33126.1"/>
    </source>
</evidence>